<dbReference type="NCBIfam" id="TIGR00830">
    <property type="entry name" value="PTBA"/>
    <property type="match status" value="1"/>
</dbReference>
<dbReference type="Proteomes" id="UP000012283">
    <property type="component" value="Unassembled WGS sequence"/>
</dbReference>
<keyword evidence="9 12" id="KW-1133">Transmembrane helix</keyword>
<dbReference type="GO" id="GO:0005886">
    <property type="term" value="C:plasma membrane"/>
    <property type="evidence" value="ECO:0007669"/>
    <property type="project" value="UniProtKB-SubCell"/>
</dbReference>
<dbReference type="Pfam" id="PF00367">
    <property type="entry name" value="PTS_EIIB"/>
    <property type="match status" value="1"/>
</dbReference>
<feature type="domain" description="PTS EIIB type-1" evidence="14">
    <location>
        <begin position="4"/>
        <end position="86"/>
    </location>
</feature>
<sequence length="618" mass="66908">MDYTQLAEKLVDHLGGEENIRSLVHCTTRLRFKLVQIDKADKMAIENLEGVIQVMVIAGQFQIVIGNEVHEVYRAIQQITAIDDNQSKNAEQADHERLIDKAIDIVSGIFTPLLGAMAGAGILKGLLIIAEASELLTESDGTYQIFHAASDSLFYFLPMLLAFTASKKFETDPYVAVVIAGALLYPDIVEVYNQGEALSVFGIPVILTNYAMSIIPIILAVYVASQLEPILNRILPSVMKTFFTPLVLIALMVPMTLVVFGPFGTYVSDWIAQGYLFIYENSAMFAGAFIGFFWQILVIFGLHWGITPIALNNISNFGTDTFTAMLTPAIFGQAGAAMGVWLKTKRDKVKSIAAPATVSGIFGVTEPAIYGVTLRYKKPFFIGCTAGAIGGAVVGFSGAASHSVAIPGVTTLPVFFGDGFFLFIVAVVGTFVFAGVATYMFGFHDEQVEELTGEKEQEYDKQSENLINDRVVYSPLEGAVVPLEEVNDPVFSSGAIGVGLAIIPIDGHVYSPVNGTVQAVYPARHAISISSDAGMEILIHIGIETVQLDGKYFAIDVTEGAHIHQGELLGTFDLQQMTKQGYDMMSPIVVTNDDQYLDVIQTSNENVASGDRLLTAVK</sequence>
<dbReference type="InterPro" id="IPR013013">
    <property type="entry name" value="PTS_EIIC_1"/>
</dbReference>
<dbReference type="Gene3D" id="2.70.70.10">
    <property type="entry name" value="Glucose Permease (Domain IIA)"/>
    <property type="match status" value="1"/>
</dbReference>
<dbReference type="InterPro" id="IPR011297">
    <property type="entry name" value="PTS_IIABC_b_glu"/>
</dbReference>
<dbReference type="Pfam" id="PF02378">
    <property type="entry name" value="PTS_EIIC"/>
    <property type="match status" value="1"/>
</dbReference>
<feature type="transmembrane region" description="Helical" evidence="12">
    <location>
        <begin position="198"/>
        <end position="222"/>
    </location>
</feature>
<evidence type="ECO:0000256" key="6">
    <source>
        <dbReference type="ARBA" id="ARBA00022683"/>
    </source>
</evidence>
<dbReference type="SUPFAM" id="SSF55604">
    <property type="entry name" value="Glucose permease domain IIB"/>
    <property type="match status" value="1"/>
</dbReference>
<evidence type="ECO:0000256" key="10">
    <source>
        <dbReference type="ARBA" id="ARBA00023136"/>
    </source>
</evidence>
<keyword evidence="10 12" id="KW-0472">Membrane</keyword>
<keyword evidence="3" id="KW-1003">Cell membrane</keyword>
<dbReference type="InterPro" id="IPR011055">
    <property type="entry name" value="Dup_hybrid_motif"/>
</dbReference>
<evidence type="ECO:0000259" key="14">
    <source>
        <dbReference type="PROSITE" id="PS51098"/>
    </source>
</evidence>
<evidence type="ECO:0000256" key="2">
    <source>
        <dbReference type="ARBA" id="ARBA00022448"/>
    </source>
</evidence>
<dbReference type="RefSeq" id="WP_003471033.1">
    <property type="nucleotide sequence ID" value="NZ_APML01000048.1"/>
</dbReference>
<dbReference type="PROSITE" id="PS01035">
    <property type="entry name" value="PTS_EIIB_TYPE_1_CYS"/>
    <property type="match status" value="1"/>
</dbReference>
<evidence type="ECO:0000256" key="8">
    <source>
        <dbReference type="ARBA" id="ARBA00022777"/>
    </source>
</evidence>
<dbReference type="PROSITE" id="PS00371">
    <property type="entry name" value="PTS_EIIA_TYPE_1_HIS"/>
    <property type="match status" value="1"/>
</dbReference>
<dbReference type="SUPFAM" id="SSF51261">
    <property type="entry name" value="Duplicated hybrid motif"/>
    <property type="match status" value="1"/>
</dbReference>
<keyword evidence="4" id="KW-0762">Sugar transport</keyword>
<dbReference type="GO" id="GO:0016301">
    <property type="term" value="F:kinase activity"/>
    <property type="evidence" value="ECO:0007669"/>
    <property type="project" value="UniProtKB-KW"/>
</dbReference>
<name>N4WT25_9BACI</name>
<feature type="active site" description="Phosphocysteine intermediate; for EIIB activity" evidence="11">
    <location>
        <position position="26"/>
    </location>
</feature>
<dbReference type="PROSITE" id="PS51098">
    <property type="entry name" value="PTS_EIIB_TYPE_1"/>
    <property type="match status" value="1"/>
</dbReference>
<feature type="transmembrane region" description="Helical" evidence="12">
    <location>
        <begin position="380"/>
        <end position="400"/>
    </location>
</feature>
<protein>
    <submittedName>
        <fullName evidence="16">PTS system beta-glucoside-specific transporter subunits IIABC</fullName>
    </submittedName>
</protein>
<dbReference type="GO" id="GO:0090589">
    <property type="term" value="F:protein-phosphocysteine-trehalose phosphotransferase system transporter activity"/>
    <property type="evidence" value="ECO:0007669"/>
    <property type="project" value="TreeGrafter"/>
</dbReference>
<dbReference type="PROSITE" id="PS51093">
    <property type="entry name" value="PTS_EIIA_TYPE_1"/>
    <property type="match status" value="1"/>
</dbReference>
<evidence type="ECO:0000256" key="3">
    <source>
        <dbReference type="ARBA" id="ARBA00022475"/>
    </source>
</evidence>
<evidence type="ECO:0000256" key="4">
    <source>
        <dbReference type="ARBA" id="ARBA00022597"/>
    </source>
</evidence>
<dbReference type="InterPro" id="IPR050558">
    <property type="entry name" value="PTS_Sugar-Specific_Components"/>
</dbReference>
<feature type="transmembrane region" description="Helical" evidence="12">
    <location>
        <begin position="242"/>
        <end position="263"/>
    </location>
</feature>
<evidence type="ECO:0000259" key="15">
    <source>
        <dbReference type="PROSITE" id="PS51103"/>
    </source>
</evidence>
<accession>N4WT25</accession>
<keyword evidence="6" id="KW-0598">Phosphotransferase system</keyword>
<dbReference type="InterPro" id="IPR001996">
    <property type="entry name" value="PTS_IIB_1"/>
</dbReference>
<keyword evidence="17" id="KW-1185">Reference proteome</keyword>
<comment type="caution">
    <text evidence="16">The sequence shown here is derived from an EMBL/GenBank/DDBJ whole genome shotgun (WGS) entry which is preliminary data.</text>
</comment>
<dbReference type="InterPro" id="IPR003352">
    <property type="entry name" value="PTS_EIIC"/>
</dbReference>
<proteinExistence type="predicted"/>
<dbReference type="InterPro" id="IPR036878">
    <property type="entry name" value="Glu_permease_IIB"/>
</dbReference>
<dbReference type="InterPro" id="IPR018113">
    <property type="entry name" value="PTrfase_EIIB_Cys"/>
</dbReference>
<organism evidence="16 17">
    <name type="scientific">Gracilibacillus halophilus YIM-C55.5</name>
    <dbReference type="NCBI Taxonomy" id="1308866"/>
    <lineage>
        <taxon>Bacteria</taxon>
        <taxon>Bacillati</taxon>
        <taxon>Bacillota</taxon>
        <taxon>Bacilli</taxon>
        <taxon>Bacillales</taxon>
        <taxon>Bacillaceae</taxon>
        <taxon>Gracilibacillus</taxon>
    </lineage>
</organism>
<keyword evidence="2" id="KW-0813">Transport</keyword>
<reference evidence="16 17" key="1">
    <citation type="submission" date="2013-03" db="EMBL/GenBank/DDBJ databases">
        <title>Draft genome sequence of Gracibacillus halophilus YIM-C55.5, a moderately halophilic and thermophilic organism from the Xiaochaidamu salt lake.</title>
        <authorList>
            <person name="Sugumar T."/>
            <person name="Polireddy D.R."/>
            <person name="Antony A."/>
            <person name="Madhava Y.R."/>
            <person name="Sivakumar N."/>
        </authorList>
    </citation>
    <scope>NUCLEOTIDE SEQUENCE [LARGE SCALE GENOMIC DNA]</scope>
    <source>
        <strain evidence="16 17">YIM-C55.5</strain>
    </source>
</reference>
<gene>
    <name evidence="16" type="ORF">J416_11357</name>
</gene>
<evidence type="ECO:0000256" key="7">
    <source>
        <dbReference type="ARBA" id="ARBA00022692"/>
    </source>
</evidence>
<dbReference type="GO" id="GO:0008982">
    <property type="term" value="F:protein-N(PI)-phosphohistidine-sugar phosphotransferase activity"/>
    <property type="evidence" value="ECO:0007669"/>
    <property type="project" value="InterPro"/>
</dbReference>
<dbReference type="GO" id="GO:0015771">
    <property type="term" value="P:trehalose transport"/>
    <property type="evidence" value="ECO:0007669"/>
    <property type="project" value="TreeGrafter"/>
</dbReference>
<dbReference type="GO" id="GO:0009401">
    <property type="term" value="P:phosphoenolpyruvate-dependent sugar phosphotransferase system"/>
    <property type="evidence" value="ECO:0007669"/>
    <property type="project" value="UniProtKB-KW"/>
</dbReference>
<feature type="transmembrane region" description="Helical" evidence="12">
    <location>
        <begin position="105"/>
        <end position="130"/>
    </location>
</feature>
<evidence type="ECO:0000313" key="17">
    <source>
        <dbReference type="Proteomes" id="UP000012283"/>
    </source>
</evidence>
<feature type="domain" description="PTS EIIA type-1" evidence="13">
    <location>
        <begin position="488"/>
        <end position="592"/>
    </location>
</feature>
<dbReference type="EMBL" id="APML01000048">
    <property type="protein sequence ID" value="ENH96321.1"/>
    <property type="molecule type" value="Genomic_DNA"/>
</dbReference>
<dbReference type="FunFam" id="3.30.1360.60:FF:000001">
    <property type="entry name" value="PTS system glucose-specific IIBC component PtsG"/>
    <property type="match status" value="1"/>
</dbReference>
<dbReference type="eggNOG" id="COG1264">
    <property type="taxonomic scope" value="Bacteria"/>
</dbReference>
<dbReference type="PANTHER" id="PTHR30175">
    <property type="entry name" value="PHOSPHOTRANSFERASE SYSTEM TRANSPORT PROTEIN"/>
    <property type="match status" value="1"/>
</dbReference>
<dbReference type="eggNOG" id="COG1263">
    <property type="taxonomic scope" value="Bacteria"/>
</dbReference>
<dbReference type="InterPro" id="IPR001127">
    <property type="entry name" value="PTS_EIIA_1_perm"/>
</dbReference>
<feature type="transmembrane region" description="Helical" evidence="12">
    <location>
        <begin position="142"/>
        <end position="162"/>
    </location>
</feature>
<comment type="subcellular location">
    <subcellularLocation>
        <location evidence="1">Cell membrane</location>
        <topology evidence="1">Multi-pass membrane protein</topology>
    </subcellularLocation>
</comment>
<dbReference type="PROSITE" id="PS51103">
    <property type="entry name" value="PTS_EIIC_TYPE_1"/>
    <property type="match status" value="1"/>
</dbReference>
<evidence type="ECO:0000256" key="9">
    <source>
        <dbReference type="ARBA" id="ARBA00022989"/>
    </source>
</evidence>
<evidence type="ECO:0000256" key="5">
    <source>
        <dbReference type="ARBA" id="ARBA00022679"/>
    </source>
</evidence>
<keyword evidence="5" id="KW-0808">Transferase</keyword>
<dbReference type="NCBIfam" id="TIGR01995">
    <property type="entry name" value="PTS-II-ABC-beta"/>
    <property type="match status" value="1"/>
</dbReference>
<feature type="transmembrane region" description="Helical" evidence="12">
    <location>
        <begin position="420"/>
        <end position="441"/>
    </location>
</feature>
<dbReference type="Gene3D" id="3.30.1360.60">
    <property type="entry name" value="Glucose permease domain IIB"/>
    <property type="match status" value="1"/>
</dbReference>
<keyword evidence="7 12" id="KW-0812">Transmembrane</keyword>
<evidence type="ECO:0000256" key="12">
    <source>
        <dbReference type="SAM" id="Phobius"/>
    </source>
</evidence>
<dbReference type="eggNOG" id="COG2190">
    <property type="taxonomic scope" value="Bacteria"/>
</dbReference>
<dbReference type="OrthoDB" id="9769191at2"/>
<dbReference type="Pfam" id="PF00358">
    <property type="entry name" value="PTS_EIIA_1"/>
    <property type="match status" value="1"/>
</dbReference>
<evidence type="ECO:0000256" key="11">
    <source>
        <dbReference type="PROSITE-ProRule" id="PRU00421"/>
    </source>
</evidence>
<evidence type="ECO:0000313" key="16">
    <source>
        <dbReference type="EMBL" id="ENH96321.1"/>
    </source>
</evidence>
<dbReference type="PANTHER" id="PTHR30175:SF1">
    <property type="entry name" value="PTS SYSTEM ARBUTIN-, CELLOBIOSE-, AND SALICIN-SPECIFIC EIIBC COMPONENT-RELATED"/>
    <property type="match status" value="1"/>
</dbReference>
<feature type="transmembrane region" description="Helical" evidence="12">
    <location>
        <begin position="283"/>
        <end position="306"/>
    </location>
</feature>
<dbReference type="STRING" id="1308866.J416_11357"/>
<evidence type="ECO:0000256" key="1">
    <source>
        <dbReference type="ARBA" id="ARBA00004651"/>
    </source>
</evidence>
<evidence type="ECO:0000259" key="13">
    <source>
        <dbReference type="PROSITE" id="PS51093"/>
    </source>
</evidence>
<feature type="domain" description="PTS EIIC type-1" evidence="15">
    <location>
        <begin position="104"/>
        <end position="457"/>
    </location>
</feature>
<dbReference type="FunFam" id="2.70.70.10:FF:000001">
    <property type="entry name" value="PTS system glucose-specific IIA component"/>
    <property type="match status" value="1"/>
</dbReference>
<dbReference type="PATRIC" id="fig|1308866.3.peg.2295"/>
<keyword evidence="8" id="KW-0418">Kinase</keyword>
<dbReference type="AlphaFoldDB" id="N4WT25"/>
<dbReference type="CDD" id="cd00212">
    <property type="entry name" value="PTS_IIB_glc"/>
    <property type="match status" value="1"/>
</dbReference>